<dbReference type="Proteomes" id="UP000366872">
    <property type="component" value="Unassembled WGS sequence"/>
</dbReference>
<reference evidence="2 3" key="1">
    <citation type="submission" date="2019-04" db="EMBL/GenBank/DDBJ databases">
        <authorList>
            <person name="Van Vliet M D."/>
        </authorList>
    </citation>
    <scope>NUCLEOTIDE SEQUENCE [LARGE SCALE GENOMIC DNA]</scope>
    <source>
        <strain evidence="2 3">F1</strain>
    </source>
</reference>
<dbReference type="PANTHER" id="PTHR34322">
    <property type="entry name" value="TRANSPOSASE, Y1_TNP DOMAIN-CONTAINING"/>
    <property type="match status" value="1"/>
</dbReference>
<keyword evidence="3" id="KW-1185">Reference proteome</keyword>
<protein>
    <recommendedName>
        <fullName evidence="1">Transposase IS200-like domain-containing protein</fullName>
    </recommendedName>
</protein>
<name>A0A6C2U3B1_PONDE</name>
<dbReference type="InterPro" id="IPR002686">
    <property type="entry name" value="Transposase_17"/>
</dbReference>
<gene>
    <name evidence="2" type="ORF">PDESU_02916</name>
</gene>
<sequence length="340" mass="39701">MLLFFVMRKPRILGERQINHYHVMSRVVNGDFVFGDKEKEFFRYSMRKLEHFMGIRILTYCIMSNHFHLLVEIPHAEHIDDDELKNRIMQFYPPRRALEILAEFNEARAYSEQTGNQAWLNKLRNQYLSRMGNLSAFSKELKERFTKWYNRRNARRGTLWEERFKSVLVESSESTLLTMAAYIDLNPVRAGLVDDPRDYRYCGYAESVAGNNEGRAGLMKLLDMHGQGLSWRTAGSSYRKLLFMRGEESESKPGFNKAKVQQVIEEGGELCLQEVLRCRIRYFSDGVAVGSRLFVEDVFERHRDLFGERRKTGARKLPGNCWQGLCSLRNLRLNAITAPG</sequence>
<dbReference type="Gene3D" id="3.30.70.1290">
    <property type="entry name" value="Transposase IS200-like"/>
    <property type="match status" value="1"/>
</dbReference>
<dbReference type="InterPro" id="IPR036515">
    <property type="entry name" value="Transposase_17_sf"/>
</dbReference>
<feature type="domain" description="Transposase IS200-like" evidence="1">
    <location>
        <begin position="17"/>
        <end position="186"/>
    </location>
</feature>
<dbReference type="PANTHER" id="PTHR34322:SF2">
    <property type="entry name" value="TRANSPOSASE IS200-LIKE DOMAIN-CONTAINING PROTEIN"/>
    <property type="match status" value="1"/>
</dbReference>
<dbReference type="GO" id="GO:0003677">
    <property type="term" value="F:DNA binding"/>
    <property type="evidence" value="ECO:0007669"/>
    <property type="project" value="InterPro"/>
</dbReference>
<evidence type="ECO:0000313" key="3">
    <source>
        <dbReference type="Proteomes" id="UP000366872"/>
    </source>
</evidence>
<dbReference type="SUPFAM" id="SSF143422">
    <property type="entry name" value="Transposase IS200-like"/>
    <property type="match status" value="1"/>
</dbReference>
<dbReference type="AlphaFoldDB" id="A0A6C2U3B1"/>
<dbReference type="SMART" id="SM01321">
    <property type="entry name" value="Y1_Tnp"/>
    <property type="match status" value="1"/>
</dbReference>
<evidence type="ECO:0000259" key="1">
    <source>
        <dbReference type="SMART" id="SM01321"/>
    </source>
</evidence>
<dbReference type="EMBL" id="CAAHFG010000001">
    <property type="protein sequence ID" value="VGO14355.1"/>
    <property type="molecule type" value="Genomic_DNA"/>
</dbReference>
<dbReference type="GO" id="GO:0004803">
    <property type="term" value="F:transposase activity"/>
    <property type="evidence" value="ECO:0007669"/>
    <property type="project" value="InterPro"/>
</dbReference>
<accession>A0A6C2U3B1</accession>
<evidence type="ECO:0000313" key="2">
    <source>
        <dbReference type="EMBL" id="VGO14355.1"/>
    </source>
</evidence>
<dbReference type="GO" id="GO:0006313">
    <property type="term" value="P:DNA transposition"/>
    <property type="evidence" value="ECO:0007669"/>
    <property type="project" value="InterPro"/>
</dbReference>
<organism evidence="2 3">
    <name type="scientific">Pontiella desulfatans</name>
    <dbReference type="NCBI Taxonomy" id="2750659"/>
    <lineage>
        <taxon>Bacteria</taxon>
        <taxon>Pseudomonadati</taxon>
        <taxon>Kiritimatiellota</taxon>
        <taxon>Kiritimatiellia</taxon>
        <taxon>Kiritimatiellales</taxon>
        <taxon>Pontiellaceae</taxon>
        <taxon>Pontiella</taxon>
    </lineage>
</organism>
<dbReference type="Pfam" id="PF01797">
    <property type="entry name" value="Y1_Tnp"/>
    <property type="match status" value="1"/>
</dbReference>
<proteinExistence type="predicted"/>